<keyword evidence="4" id="KW-1185">Reference proteome</keyword>
<feature type="region of interest" description="Disordered" evidence="1">
    <location>
        <begin position="51"/>
        <end position="87"/>
    </location>
</feature>
<reference evidence="3" key="1">
    <citation type="submission" date="2021-02" db="EMBL/GenBank/DDBJ databases">
        <title>Skermanella TT6 skin isolate.</title>
        <authorList>
            <person name="Lee K."/>
            <person name="Ganzorig M."/>
        </authorList>
    </citation>
    <scope>NUCLEOTIDE SEQUENCE</scope>
    <source>
        <strain evidence="3">TT6</strain>
    </source>
</reference>
<feature type="domain" description="Transposase DDE" evidence="2">
    <location>
        <begin position="2"/>
        <end position="50"/>
    </location>
</feature>
<geneLocation type="plasmid" evidence="3 4">
    <name>pTT6-1</name>
</geneLocation>
<evidence type="ECO:0000256" key="1">
    <source>
        <dbReference type="SAM" id="MobiDB-lite"/>
    </source>
</evidence>
<sequence length="87" mass="9865">MYRRRGSSVEPVFGQMKERQGAARFGMRGPDPCRGEWRLDAAVHNLRELHRDPVRRAEGPGTTCQDGRKGGLKPPLLRRSMAPDQPR</sequence>
<evidence type="ECO:0000313" key="3">
    <source>
        <dbReference type="EMBL" id="QQP93356.1"/>
    </source>
</evidence>
<gene>
    <name evidence="3" type="ORF">IGS68_31050</name>
</gene>
<organism evidence="3 4">
    <name type="scientific">Skermanella cutis</name>
    <dbReference type="NCBI Taxonomy" id="2775420"/>
    <lineage>
        <taxon>Bacteria</taxon>
        <taxon>Pseudomonadati</taxon>
        <taxon>Pseudomonadota</taxon>
        <taxon>Alphaproteobacteria</taxon>
        <taxon>Rhodospirillales</taxon>
        <taxon>Azospirillaceae</taxon>
        <taxon>Skermanella</taxon>
    </lineage>
</organism>
<evidence type="ECO:0000259" key="2">
    <source>
        <dbReference type="Pfam" id="PF13751"/>
    </source>
</evidence>
<name>A0ABX7BG26_9PROT</name>
<protein>
    <submittedName>
        <fullName evidence="3">Transposase</fullName>
    </submittedName>
</protein>
<dbReference type="EMBL" id="CP067421">
    <property type="protein sequence ID" value="QQP93356.1"/>
    <property type="molecule type" value="Genomic_DNA"/>
</dbReference>
<proteinExistence type="predicted"/>
<accession>A0ABX7BG26</accession>
<dbReference type="Proteomes" id="UP000595197">
    <property type="component" value="Plasmid pTT6-1"/>
</dbReference>
<evidence type="ECO:0000313" key="4">
    <source>
        <dbReference type="Proteomes" id="UP000595197"/>
    </source>
</evidence>
<dbReference type="Pfam" id="PF13751">
    <property type="entry name" value="DDE_Tnp_1_6"/>
    <property type="match status" value="1"/>
</dbReference>
<keyword evidence="3" id="KW-0614">Plasmid</keyword>
<dbReference type="InterPro" id="IPR025668">
    <property type="entry name" value="Tnp_DDE_dom"/>
</dbReference>